<evidence type="ECO:0000259" key="2">
    <source>
        <dbReference type="PROSITE" id="PS51925"/>
    </source>
</evidence>
<comment type="caution">
    <text evidence="3">The sequence shown here is derived from an EMBL/GenBank/DDBJ whole genome shotgun (WGS) entry which is preliminary data.</text>
</comment>
<gene>
    <name evidence="3" type="ORF">RJT34_13119</name>
</gene>
<evidence type="ECO:0000256" key="1">
    <source>
        <dbReference type="SAM" id="MobiDB-lite"/>
    </source>
</evidence>
<protein>
    <recommendedName>
        <fullName evidence="2">DM2 domain-containing protein</fullName>
    </recommendedName>
</protein>
<evidence type="ECO:0000313" key="4">
    <source>
        <dbReference type="Proteomes" id="UP001359559"/>
    </source>
</evidence>
<evidence type="ECO:0000313" key="3">
    <source>
        <dbReference type="EMBL" id="KAK7302234.1"/>
    </source>
</evidence>
<dbReference type="InterPro" id="IPR003121">
    <property type="entry name" value="SWIB_MDM2_domain"/>
</dbReference>
<reference evidence="3 4" key="1">
    <citation type="submission" date="2024-01" db="EMBL/GenBank/DDBJ databases">
        <title>The genomes of 5 underutilized Papilionoideae crops provide insights into root nodulation and disease resistance.</title>
        <authorList>
            <person name="Yuan L."/>
        </authorList>
    </citation>
    <scope>NUCLEOTIDE SEQUENCE [LARGE SCALE GENOMIC DNA]</scope>
    <source>
        <strain evidence="3">LY-2023</strain>
        <tissue evidence="3">Leaf</tissue>
    </source>
</reference>
<keyword evidence="4" id="KW-1185">Reference proteome</keyword>
<dbReference type="SUPFAM" id="SSF47592">
    <property type="entry name" value="SWIB/MDM2 domain"/>
    <property type="match status" value="1"/>
</dbReference>
<dbReference type="Pfam" id="PF02201">
    <property type="entry name" value="SWIB"/>
    <property type="match status" value="1"/>
</dbReference>
<feature type="domain" description="DM2" evidence="2">
    <location>
        <begin position="308"/>
        <end position="385"/>
    </location>
</feature>
<dbReference type="PANTHER" id="PTHR13844">
    <property type="entry name" value="SWI/SNF-RELATED MATRIX-ASSOCIATED ACTIN-DEPENDENT REGULATOR OF CHROMATIN SUBFAMILY D"/>
    <property type="match status" value="1"/>
</dbReference>
<name>A0AAN9JQ28_CLITE</name>
<sequence length="520" mass="58256">MNNQGKNVAASPLFGNFGIAPEPQHPNPMNHPTQHLVSQTQFPGFFQFPDPQSQVLAQAQFEQLQSLAAHAHAHPQTQPLTNLHNVNINAVNCSPSTPATGSSKRASQKLPLRPSGLPSTSQTGPPKTREYSLASGRKKAEFSEKKIPEKVSALLPESALYTQLLDLEARVTDALARIKVDLREAIGCTPHLQKILRIYVFNTFSNVAKMKSENEKDGECSWSLKITGRILEDGVDFVSGSLQRSTPSYPKFSDFFKKITICLDQSLYPNNHVIVWDRACSPIQQDGFEVKRKGNKEFTAKIIIELNYAPDKFLVSSQLSQLIGTQAETRPGIIAALWRYVRSRKLQCSDDPSFFICDLSLQRVFEEEKMDFTMAAEKLSKHLSHPQPIHLEHDIKLSGCCPAVPACYDVQVDVPFPLDKDKAVFLSNLDSQKEIEAYDEVIRASLKKIQEHQRRRAFFLSFGHSPAEFIDFLIASQSKNLKLVTGDASHPEFYNQPWVEDAVIRYLNRKASGNDAPGRN</sequence>
<dbReference type="InterPro" id="IPR036885">
    <property type="entry name" value="SWIB_MDM2_dom_sf"/>
</dbReference>
<dbReference type="SMART" id="SM00151">
    <property type="entry name" value="SWIB"/>
    <property type="match status" value="1"/>
</dbReference>
<dbReference type="EMBL" id="JAYKXN010000003">
    <property type="protein sequence ID" value="KAK7302234.1"/>
    <property type="molecule type" value="Genomic_DNA"/>
</dbReference>
<accession>A0AAN9JQ28</accession>
<dbReference type="PROSITE" id="PS51925">
    <property type="entry name" value="SWIB_MDM2"/>
    <property type="match status" value="1"/>
</dbReference>
<proteinExistence type="predicted"/>
<dbReference type="Gene3D" id="1.10.245.10">
    <property type="entry name" value="SWIB/MDM2 domain"/>
    <property type="match status" value="1"/>
</dbReference>
<dbReference type="Proteomes" id="UP001359559">
    <property type="component" value="Unassembled WGS sequence"/>
</dbReference>
<feature type="compositionally biased region" description="Polar residues" evidence="1">
    <location>
        <begin position="94"/>
        <end position="105"/>
    </location>
</feature>
<organism evidence="3 4">
    <name type="scientific">Clitoria ternatea</name>
    <name type="common">Butterfly pea</name>
    <dbReference type="NCBI Taxonomy" id="43366"/>
    <lineage>
        <taxon>Eukaryota</taxon>
        <taxon>Viridiplantae</taxon>
        <taxon>Streptophyta</taxon>
        <taxon>Embryophyta</taxon>
        <taxon>Tracheophyta</taxon>
        <taxon>Spermatophyta</taxon>
        <taxon>Magnoliopsida</taxon>
        <taxon>eudicotyledons</taxon>
        <taxon>Gunneridae</taxon>
        <taxon>Pentapetalae</taxon>
        <taxon>rosids</taxon>
        <taxon>fabids</taxon>
        <taxon>Fabales</taxon>
        <taxon>Fabaceae</taxon>
        <taxon>Papilionoideae</taxon>
        <taxon>50 kb inversion clade</taxon>
        <taxon>NPAAA clade</taxon>
        <taxon>indigoferoid/millettioid clade</taxon>
        <taxon>Phaseoleae</taxon>
        <taxon>Clitoria</taxon>
    </lineage>
</organism>
<feature type="region of interest" description="Disordered" evidence="1">
    <location>
        <begin position="94"/>
        <end position="139"/>
    </location>
</feature>
<dbReference type="AlphaFoldDB" id="A0AAN9JQ28"/>
<dbReference type="InterPro" id="IPR019835">
    <property type="entry name" value="SWIB_domain"/>
</dbReference>
<dbReference type="CDD" id="cd10568">
    <property type="entry name" value="SWIB_like"/>
    <property type="match status" value="1"/>
</dbReference>
<feature type="region of interest" description="Disordered" evidence="1">
    <location>
        <begin position="1"/>
        <end position="31"/>
    </location>
</feature>